<keyword evidence="10 11" id="KW-0003">3Fe-4S</keyword>
<dbReference type="GO" id="GO:0046872">
    <property type="term" value="F:metal ion binding"/>
    <property type="evidence" value="ECO:0007669"/>
    <property type="project" value="UniProtKB-KW"/>
</dbReference>
<comment type="cofactor">
    <cofactor evidence="1 11">
        <name>[3Fe-4S] cluster</name>
        <dbReference type="ChEBI" id="CHEBI:21137"/>
    </cofactor>
</comment>
<dbReference type="InterPro" id="IPR000813">
    <property type="entry name" value="7Fe_ferredoxin"/>
</dbReference>
<protein>
    <recommendedName>
        <fullName evidence="11">Ferredoxin</fullName>
    </recommendedName>
</protein>
<dbReference type="PROSITE" id="PS00198">
    <property type="entry name" value="4FE4S_FER_1"/>
    <property type="match status" value="1"/>
</dbReference>
<dbReference type="InterPro" id="IPR017900">
    <property type="entry name" value="4Fe4S_Fe_S_CS"/>
</dbReference>
<evidence type="ECO:0000256" key="2">
    <source>
        <dbReference type="ARBA" id="ARBA00001966"/>
    </source>
</evidence>
<evidence type="ECO:0000256" key="4">
    <source>
        <dbReference type="ARBA" id="ARBA00022485"/>
    </source>
</evidence>
<dbReference type="EMBL" id="CP097966">
    <property type="protein sequence ID" value="URQ63497.1"/>
    <property type="molecule type" value="Genomic_DNA"/>
</dbReference>
<dbReference type="PANTHER" id="PTHR42859">
    <property type="entry name" value="OXIDOREDUCTASE"/>
    <property type="match status" value="1"/>
</dbReference>
<dbReference type="Pfam" id="PF12800">
    <property type="entry name" value="Fer4_4"/>
    <property type="match status" value="1"/>
</dbReference>
<dbReference type="GO" id="GO:0051538">
    <property type="term" value="F:3 iron, 4 sulfur cluster binding"/>
    <property type="evidence" value="ECO:0007669"/>
    <property type="project" value="UniProtKB-KW"/>
</dbReference>
<dbReference type="Pfam" id="PF00037">
    <property type="entry name" value="Fer4"/>
    <property type="match status" value="1"/>
</dbReference>
<gene>
    <name evidence="12" type="ORF">M9B40_01700</name>
</gene>
<evidence type="ECO:0000256" key="6">
    <source>
        <dbReference type="ARBA" id="ARBA00022737"/>
    </source>
</evidence>
<dbReference type="Pfam" id="PF11953">
    <property type="entry name" value="DUF3470"/>
    <property type="match status" value="1"/>
</dbReference>
<dbReference type="PROSITE" id="PS51379">
    <property type="entry name" value="4FE4S_FER_2"/>
    <property type="match status" value="2"/>
</dbReference>
<evidence type="ECO:0000256" key="8">
    <source>
        <dbReference type="ARBA" id="ARBA00023004"/>
    </source>
</evidence>
<dbReference type="Proteomes" id="UP001056381">
    <property type="component" value="Chromosome"/>
</dbReference>
<sequence>MAFIVTESCIQCKHTDCVEVCPVDCFYEGPNFLVINPNECIDCGLCEPECPEKAIYAEDELPPDQIHFVEINDDLSAVWPNITQKKEALPEAAKFSSIKNKMDLLKKD</sequence>
<comment type="cofactor">
    <cofactor evidence="2 11">
        <name>[4Fe-4S] cluster</name>
        <dbReference type="ChEBI" id="CHEBI:49883"/>
    </cofactor>
</comment>
<evidence type="ECO:0000256" key="10">
    <source>
        <dbReference type="ARBA" id="ARBA00023291"/>
    </source>
</evidence>
<keyword evidence="5 11" id="KW-0479">Metal-binding</keyword>
<comment type="function">
    <text evidence="11">Ferredoxins are iron-sulfur proteins that transfer electrons in a wide variety of metabolic reactions.</text>
</comment>
<dbReference type="InterPro" id="IPR050294">
    <property type="entry name" value="RnfB_subfamily"/>
</dbReference>
<keyword evidence="6 11" id="KW-0677">Repeat</keyword>
<evidence type="ECO:0000256" key="3">
    <source>
        <dbReference type="ARBA" id="ARBA00022448"/>
    </source>
</evidence>
<dbReference type="AlphaFoldDB" id="A0A368C476"/>
<evidence type="ECO:0000313" key="12">
    <source>
        <dbReference type="EMBL" id="URQ63497.1"/>
    </source>
</evidence>
<evidence type="ECO:0000256" key="1">
    <source>
        <dbReference type="ARBA" id="ARBA00001927"/>
    </source>
</evidence>
<evidence type="ECO:0000256" key="7">
    <source>
        <dbReference type="ARBA" id="ARBA00022982"/>
    </source>
</evidence>
<dbReference type="InterPro" id="IPR017896">
    <property type="entry name" value="4Fe4S_Fe-S-bd"/>
</dbReference>
<dbReference type="InterPro" id="IPR054829">
    <property type="entry name" value="FdxA"/>
</dbReference>
<dbReference type="PRINTS" id="PR00354">
    <property type="entry name" value="7FE8SFRDOXIN"/>
</dbReference>
<dbReference type="PANTHER" id="PTHR42859:SF2">
    <property type="entry name" value="FERREDOXIN"/>
    <property type="match status" value="1"/>
</dbReference>
<dbReference type="Gene3D" id="3.30.70.20">
    <property type="match status" value="1"/>
</dbReference>
<dbReference type="SUPFAM" id="SSF54862">
    <property type="entry name" value="4Fe-4S ferredoxins"/>
    <property type="match status" value="1"/>
</dbReference>
<keyword evidence="3 11" id="KW-0813">Transport</keyword>
<keyword evidence="4 11" id="KW-0004">4Fe-4S</keyword>
<evidence type="ECO:0000313" key="13">
    <source>
        <dbReference type="Proteomes" id="UP001056381"/>
    </source>
</evidence>
<reference evidence="12" key="1">
    <citation type="submission" date="2022-05" db="EMBL/GenBank/DDBJ databases">
        <title>Single-amplified genomics reveal most streamlined microbe among free-living bacteria.</title>
        <authorList>
            <person name="Roda-Garcia J."/>
            <person name="Haro-Moreno J.M."/>
            <person name="Rodriguez-Valera F."/>
            <person name="Almagro-Moreno S."/>
            <person name="Lopez-Perez M."/>
        </authorList>
    </citation>
    <scope>NUCLEOTIDE SEQUENCE</scope>
    <source>
        <strain evidence="12">TMED112-D2-2</strain>
    </source>
</reference>
<keyword evidence="8 11" id="KW-0408">Iron</keyword>
<dbReference type="NCBIfam" id="NF045490">
    <property type="entry name" value="FdxA_Protbact"/>
    <property type="match status" value="1"/>
</dbReference>
<proteinExistence type="predicted"/>
<keyword evidence="13" id="KW-1185">Reference proteome</keyword>
<keyword evidence="9 11" id="KW-0411">Iron-sulfur</keyword>
<evidence type="ECO:0000256" key="5">
    <source>
        <dbReference type="ARBA" id="ARBA00022723"/>
    </source>
</evidence>
<dbReference type="GO" id="GO:0009055">
    <property type="term" value="F:electron transfer activity"/>
    <property type="evidence" value="ECO:0007669"/>
    <property type="project" value="InterPro"/>
</dbReference>
<evidence type="ECO:0000256" key="9">
    <source>
        <dbReference type="ARBA" id="ARBA00023014"/>
    </source>
</evidence>
<name>A0A368C476_9GAMM</name>
<dbReference type="InterPro" id="IPR022569">
    <property type="entry name" value="Fd_C"/>
</dbReference>
<evidence type="ECO:0000256" key="11">
    <source>
        <dbReference type="RuleBase" id="RU364098"/>
    </source>
</evidence>
<dbReference type="GO" id="GO:0051539">
    <property type="term" value="F:4 iron, 4 sulfur cluster binding"/>
    <property type="evidence" value="ECO:0007669"/>
    <property type="project" value="UniProtKB-KW"/>
</dbReference>
<organism evidence="12 13">
    <name type="scientific">SAR86 cluster bacterium</name>
    <dbReference type="NCBI Taxonomy" id="2030880"/>
    <lineage>
        <taxon>Bacteria</taxon>
        <taxon>Pseudomonadati</taxon>
        <taxon>Pseudomonadota</taxon>
        <taxon>Gammaproteobacteria</taxon>
        <taxon>SAR86 cluster</taxon>
    </lineage>
</organism>
<keyword evidence="7 11" id="KW-0249">Electron transport</keyword>
<accession>A0A368C476</accession>